<protein>
    <submittedName>
        <fullName evidence="3">Conjugal transfer pilus assembly protein TraB</fullName>
    </submittedName>
</protein>
<feature type="compositionally biased region" description="Basic and acidic residues" evidence="1">
    <location>
        <begin position="91"/>
        <end position="101"/>
    </location>
</feature>
<reference evidence="3 4" key="1">
    <citation type="submission" date="2016-10" db="EMBL/GenBank/DDBJ databases">
        <authorList>
            <person name="de Groot N.N."/>
        </authorList>
    </citation>
    <scope>NUCLEOTIDE SEQUENCE [LARGE SCALE GENOMIC DNA]</scope>
    <source>
        <strain evidence="3 4">LMG 24775</strain>
    </source>
</reference>
<accession>A0A1H3MQH7</accession>
<dbReference type="AlphaFoldDB" id="A0A1H3MQH7"/>
<dbReference type="CDD" id="cd16430">
    <property type="entry name" value="TraB"/>
    <property type="match status" value="1"/>
</dbReference>
<feature type="region of interest" description="Disordered" evidence="1">
    <location>
        <begin position="91"/>
        <end position="175"/>
    </location>
</feature>
<keyword evidence="2" id="KW-0472">Membrane</keyword>
<evidence type="ECO:0000313" key="4">
    <source>
        <dbReference type="Proteomes" id="UP000183417"/>
    </source>
</evidence>
<feature type="transmembrane region" description="Helical" evidence="2">
    <location>
        <begin position="17"/>
        <end position="35"/>
    </location>
</feature>
<dbReference type="Pfam" id="PF03743">
    <property type="entry name" value="TrbI"/>
    <property type="match status" value="1"/>
</dbReference>
<evidence type="ECO:0000256" key="1">
    <source>
        <dbReference type="SAM" id="MobiDB-lite"/>
    </source>
</evidence>
<keyword evidence="2" id="KW-1133">Transmembrane helix</keyword>
<dbReference type="RefSeq" id="WP_232244067.1">
    <property type="nucleotide sequence ID" value="NZ_CP065749.1"/>
</dbReference>
<evidence type="ECO:0000313" key="3">
    <source>
        <dbReference type="EMBL" id="SDY79002.1"/>
    </source>
</evidence>
<feature type="compositionally biased region" description="Basic and acidic residues" evidence="1">
    <location>
        <begin position="464"/>
        <end position="476"/>
    </location>
</feature>
<dbReference type="EMBL" id="FNPE01000008">
    <property type="protein sequence ID" value="SDY79002.1"/>
    <property type="molecule type" value="Genomic_DNA"/>
</dbReference>
<keyword evidence="2" id="KW-0812">Transmembrane</keyword>
<gene>
    <name evidence="3" type="ORF">SAMN05421547_1085</name>
</gene>
<evidence type="ECO:0000256" key="2">
    <source>
        <dbReference type="SAM" id="Phobius"/>
    </source>
</evidence>
<dbReference type="GeneID" id="94689008"/>
<name>A0A1H3MQH7_9BURK</name>
<proteinExistence type="predicted"/>
<sequence length="499" mass="52247">MTLAAQFNNLQPKTRRVVMVAGAISIILFVSWFLGSAADRKSSSTPRAAKPEVTVVAPARTTGVEQFGAKMAVMEKQQGDLAQRIAKLTEAVERRTSEKPEGAPQGEPARRAEDDLPELGPQTSVFDAPASKAPALPPAPPISQPSVPGVTGNGVTPHAPQVPERAQQHVASKPRGIRILGPEGVLKKEDAAEKLNKPEDTRKKAPANDTAFIPAGAMFTGVLLTGMDAPTSAVAQKNPIPAVLRIKREAVLPNYASIDVRECFAVIGGWGQLATHRAMMRSEALSCVRHDGNVIETKLEAYIVGTDGKAGIPGTLVSKQGQMIAQTLLAGTLGGIGQALNRSRVPSLNIDPMQDRSLYQSESVSSIAQSGVAGGIGSATNMIAKFYLDMAKETFPVVEVPAGEAVTIVVTRGSMLPLKGSTNLQRYVDPSEKPRSGATLANRGGSPNQHSGAAGAVSAQPRSPVERMGHVMDAARDATSSAMGNADGATPNFSNGLSW</sequence>
<feature type="region of interest" description="Disordered" evidence="1">
    <location>
        <begin position="425"/>
        <end position="499"/>
    </location>
</feature>
<dbReference type="InterPro" id="IPR005498">
    <property type="entry name" value="T4SS_VirB10/TraB/TrbI"/>
</dbReference>
<organism evidence="3 4">
    <name type="scientific">Delftia lacustris</name>
    <dbReference type="NCBI Taxonomy" id="558537"/>
    <lineage>
        <taxon>Bacteria</taxon>
        <taxon>Pseudomonadati</taxon>
        <taxon>Pseudomonadota</taxon>
        <taxon>Betaproteobacteria</taxon>
        <taxon>Burkholderiales</taxon>
        <taxon>Comamonadaceae</taxon>
        <taxon>Delftia</taxon>
    </lineage>
</organism>
<dbReference type="Proteomes" id="UP000183417">
    <property type="component" value="Unassembled WGS sequence"/>
</dbReference>